<dbReference type="InterPro" id="IPR001680">
    <property type="entry name" value="WD40_rpt"/>
</dbReference>
<evidence type="ECO:0000313" key="5">
    <source>
        <dbReference type="EMBL" id="MFC5923815.1"/>
    </source>
</evidence>
<evidence type="ECO:0008006" key="7">
    <source>
        <dbReference type="Google" id="ProtNLM"/>
    </source>
</evidence>
<evidence type="ECO:0000256" key="1">
    <source>
        <dbReference type="ARBA" id="ARBA00022574"/>
    </source>
</evidence>
<feature type="repeat" description="WD" evidence="3">
    <location>
        <begin position="981"/>
        <end position="1025"/>
    </location>
</feature>
<dbReference type="PROSITE" id="PS50082">
    <property type="entry name" value="WD_REPEATS_2"/>
    <property type="match status" value="3"/>
</dbReference>
<dbReference type="PANTHER" id="PTHR22847:SF637">
    <property type="entry name" value="WD REPEAT DOMAIN 5B"/>
    <property type="match status" value="1"/>
</dbReference>
<keyword evidence="2" id="KW-0677">Repeat</keyword>
<keyword evidence="1 3" id="KW-0853">WD repeat</keyword>
<dbReference type="InterPro" id="IPR036322">
    <property type="entry name" value="WD40_repeat_dom_sf"/>
</dbReference>
<gene>
    <name evidence="5" type="ORF">ACFQGL_10730</name>
</gene>
<dbReference type="Pfam" id="PF00400">
    <property type="entry name" value="WD40"/>
    <property type="match status" value="7"/>
</dbReference>
<feature type="repeat" description="WD" evidence="3">
    <location>
        <begin position="616"/>
        <end position="660"/>
    </location>
</feature>
<dbReference type="SMART" id="SM00320">
    <property type="entry name" value="WD40"/>
    <property type="match status" value="13"/>
</dbReference>
<keyword evidence="6" id="KW-1185">Reference proteome</keyword>
<dbReference type="Proteomes" id="UP001596226">
    <property type="component" value="Unassembled WGS sequence"/>
</dbReference>
<reference evidence="6" key="1">
    <citation type="journal article" date="2019" name="Int. J. Syst. Evol. Microbiol.">
        <title>The Global Catalogue of Microorganisms (GCM) 10K type strain sequencing project: providing services to taxonomists for standard genome sequencing and annotation.</title>
        <authorList>
            <consortium name="The Broad Institute Genomics Platform"/>
            <consortium name="The Broad Institute Genome Sequencing Center for Infectious Disease"/>
            <person name="Wu L."/>
            <person name="Ma J."/>
        </authorList>
    </citation>
    <scope>NUCLEOTIDE SEQUENCE [LARGE SCALE GENOMIC DNA]</scope>
    <source>
        <strain evidence="6">CGMCC 4.7144</strain>
    </source>
</reference>
<evidence type="ECO:0000256" key="4">
    <source>
        <dbReference type="SAM" id="MobiDB-lite"/>
    </source>
</evidence>
<dbReference type="PANTHER" id="PTHR22847">
    <property type="entry name" value="WD40 REPEAT PROTEIN"/>
    <property type="match status" value="1"/>
</dbReference>
<evidence type="ECO:0000256" key="2">
    <source>
        <dbReference type="ARBA" id="ARBA00022737"/>
    </source>
</evidence>
<evidence type="ECO:0000313" key="6">
    <source>
        <dbReference type="Proteomes" id="UP001596226"/>
    </source>
</evidence>
<feature type="region of interest" description="Disordered" evidence="4">
    <location>
        <begin position="1201"/>
        <end position="1225"/>
    </location>
</feature>
<dbReference type="InterPro" id="IPR015943">
    <property type="entry name" value="WD40/YVTN_repeat-like_dom_sf"/>
</dbReference>
<name>A0ABW1H3I6_9ACTN</name>
<comment type="caution">
    <text evidence="5">The sequence shown here is derived from an EMBL/GenBank/DDBJ whole genome shotgun (WGS) entry which is preliminary data.</text>
</comment>
<organism evidence="5 6">
    <name type="scientific">Micromonospora vulcania</name>
    <dbReference type="NCBI Taxonomy" id="1441873"/>
    <lineage>
        <taxon>Bacteria</taxon>
        <taxon>Bacillati</taxon>
        <taxon>Actinomycetota</taxon>
        <taxon>Actinomycetes</taxon>
        <taxon>Micromonosporales</taxon>
        <taxon>Micromonosporaceae</taxon>
        <taxon>Micromonospora</taxon>
    </lineage>
</organism>
<feature type="repeat" description="WD" evidence="3">
    <location>
        <begin position="1116"/>
        <end position="1160"/>
    </location>
</feature>
<proteinExistence type="predicted"/>
<dbReference type="Gene3D" id="2.130.10.10">
    <property type="entry name" value="YVTN repeat-like/Quinoprotein amine dehydrogenase"/>
    <property type="match status" value="5"/>
</dbReference>
<sequence>MTRPSYRQASIQVGSVAGDGPTVGVNYGTVAGTILAGNVTGLADVVLNPSLVPLELGLTSGDDPVGGFTGRSWLVETIDARIAQIAARPTGGYVLVEAEAGLGKSALATYLAFSPTRQWPAHFSRESVSPEAARANLAAQITYLHAPPDSPDRSGWLPGNYSDPAWFAQRLTTIQAQRRADGEVSPLVILVDGFDEAPTPSAGEVAFGLPRTLPPGVVVVATTRPGHPLPTGARVARIDVTGEANLGDLREHVTFRTRNDDVLVRRLAASDVTPEAFISMLLSAAGGVWIYALSVMDQVRDGDLPADRLDALPAGLAGYYSQNLRRIRELNPNQWDEIVVPILGTLAAVTEPITASTIAVWSGNLPLGPAQDVLDGPIRPFLAHLSGDRDAVDPTGWYRLRHQSLRDFLTGQDTSHEDHTVVQHSMRFAHTTRQAHAKIAAYITPVRDETGVRRWEDADKYALAHLTEHAAAAQELDRLTLDPGYLLWTPLPPLLRARNTVTDPHARRAIAARELMGDTNVLNPGEHLHWLHVWALKYRSTALAAACAIELPRDAPRAYGAIWRGVTHTPLHGSTGAVHAVGTWIQPDGTTLLVAAGNDRVVRLWHPDSLQPAGELHGHDGAVRAVGTWTQPDGTTLLVTAGNDRVVRLWHPDSLQPARALHGHSGAVHAIATWTQPDGTTVLVTAGEGNMVRLWNPHTLQPAGELHHAGNAVHAIATWTQPDGTTVLVTAGEGNMVRLWNPHTLQPAGELHHAGNAVHAIATWTQPDGTTVLVAAGEGDVVRLWDPQTLQSANRLYGRTDWVNAACTWTRPDGTTLLVTAGNDRVVQLCHPDSLQPTAELHGHTSWVNAAGTWTRPDGTTLLVTAGNDRVVRLWHLDGLQDVGEHRGHISPVRAVGTWTRPDGTTVLVSAGEEAVVRLWHPDSLQTAGELHSDTNWRRTNWVSAVETWTWPDGTAVLVTAGNKEVVELWDPTTLQLAGELQGHTDMVNALATWSRSDGTTLLVTAGNDRVVRLWHPDSLQPAAELHGHTSWVNAVDTWTRPDDITVLVSADFGGVVRLWDPRTLESAGELVGQNGVLFAVATWTQPDGTILLVTAGNDRVVRLWHPDSLQPAGELQGHNGAVRAVGTWTQPDGTTLLVTAGNDRVVRLWHPDSLQPAAELHGHDGAVRAVGSWTQPDGTTLLVTTGEDACILTWTIASNDGSPGTLKRQQPPGSRPAVIGPVLR</sequence>
<evidence type="ECO:0000256" key="3">
    <source>
        <dbReference type="PROSITE-ProRule" id="PRU00221"/>
    </source>
</evidence>
<accession>A0ABW1H3I6</accession>
<dbReference type="SUPFAM" id="SSF50978">
    <property type="entry name" value="WD40 repeat-like"/>
    <property type="match status" value="2"/>
</dbReference>
<dbReference type="EMBL" id="JBHSQS010000005">
    <property type="protein sequence ID" value="MFC5923815.1"/>
    <property type="molecule type" value="Genomic_DNA"/>
</dbReference>
<protein>
    <recommendedName>
        <fullName evidence="7">WD40 repeat</fullName>
    </recommendedName>
</protein>
<dbReference type="CDD" id="cd00200">
    <property type="entry name" value="WD40"/>
    <property type="match status" value="1"/>
</dbReference>
<feature type="compositionally biased region" description="Polar residues" evidence="4">
    <location>
        <begin position="1201"/>
        <end position="1213"/>
    </location>
</feature>
<dbReference type="RefSeq" id="WP_377509210.1">
    <property type="nucleotide sequence ID" value="NZ_JBHSQS010000005.1"/>
</dbReference>